<reference evidence="1 2" key="1">
    <citation type="submission" date="2019-08" db="EMBL/GenBank/DDBJ databases">
        <title>100 year-old enigma solved: identification of Planctomyces bekefii, the type genus and species of the phylum Planctomycetes.</title>
        <authorList>
            <person name="Svetlana D.N."/>
            <person name="Overmann J."/>
        </authorList>
    </citation>
    <scope>NUCLEOTIDE SEQUENCE [LARGE SCALE GENOMIC DNA]</scope>
    <source>
        <strain evidence="1">Phe10_nw2017</strain>
    </source>
</reference>
<dbReference type="EMBL" id="SRHE01000600">
    <property type="protein sequence ID" value="TWW08575.1"/>
    <property type="molecule type" value="Genomic_DNA"/>
</dbReference>
<feature type="non-terminal residue" evidence="1">
    <location>
        <position position="1"/>
    </location>
</feature>
<name>A0A5C6M376_9PLAN</name>
<keyword evidence="2" id="KW-1185">Reference proteome</keyword>
<accession>A0A5C6M376</accession>
<proteinExistence type="predicted"/>
<reference evidence="1 2" key="2">
    <citation type="submission" date="2019-08" db="EMBL/GenBank/DDBJ databases">
        <authorList>
            <person name="Henke P."/>
        </authorList>
    </citation>
    <scope>NUCLEOTIDE SEQUENCE [LARGE SCALE GENOMIC DNA]</scope>
    <source>
        <strain evidence="1">Phe10_nw2017</strain>
    </source>
</reference>
<protein>
    <submittedName>
        <fullName evidence="1">Uncharacterized protein</fullName>
    </submittedName>
</protein>
<gene>
    <name evidence="1" type="ORF">E3A20_22980</name>
</gene>
<comment type="caution">
    <text evidence="1">The sequence shown here is derived from an EMBL/GenBank/DDBJ whole genome shotgun (WGS) entry which is preliminary data.</text>
</comment>
<sequence length="51" mass="5624">RATAEGDEEQVGNLSGLDGRLKLRSSSQNVQHANRFSYDVLEINRAATADY</sequence>
<evidence type="ECO:0000313" key="1">
    <source>
        <dbReference type="EMBL" id="TWW08575.1"/>
    </source>
</evidence>
<organism evidence="1 2">
    <name type="scientific">Planctomyces bekefii</name>
    <dbReference type="NCBI Taxonomy" id="1653850"/>
    <lineage>
        <taxon>Bacteria</taxon>
        <taxon>Pseudomonadati</taxon>
        <taxon>Planctomycetota</taxon>
        <taxon>Planctomycetia</taxon>
        <taxon>Planctomycetales</taxon>
        <taxon>Planctomycetaceae</taxon>
        <taxon>Planctomyces</taxon>
    </lineage>
</organism>
<dbReference type="AlphaFoldDB" id="A0A5C6M376"/>
<dbReference type="Proteomes" id="UP000321083">
    <property type="component" value="Unassembled WGS sequence"/>
</dbReference>
<evidence type="ECO:0000313" key="2">
    <source>
        <dbReference type="Proteomes" id="UP000321083"/>
    </source>
</evidence>